<evidence type="ECO:0000256" key="1">
    <source>
        <dbReference type="ARBA" id="ARBA00010337"/>
    </source>
</evidence>
<evidence type="ECO:0000256" key="2">
    <source>
        <dbReference type="ARBA" id="ARBA00022490"/>
    </source>
</evidence>
<accession>A0A7J7N2S9</accession>
<dbReference type="InterPro" id="IPR042241">
    <property type="entry name" value="GCP_C_sf"/>
</dbReference>
<dbReference type="GO" id="GO:0031122">
    <property type="term" value="P:cytoplasmic microtubule organization"/>
    <property type="evidence" value="ECO:0007669"/>
    <property type="project" value="TreeGrafter"/>
</dbReference>
<dbReference type="PANTHER" id="PTHR19302">
    <property type="entry name" value="GAMMA TUBULIN COMPLEX PROTEIN"/>
    <property type="match status" value="1"/>
</dbReference>
<keyword evidence="4 5" id="KW-0206">Cytoskeleton</keyword>
<dbReference type="GO" id="GO:0051321">
    <property type="term" value="P:meiotic cell cycle"/>
    <property type="evidence" value="ECO:0007669"/>
    <property type="project" value="TreeGrafter"/>
</dbReference>
<dbReference type="PANTHER" id="PTHR19302:SF13">
    <property type="entry name" value="GAMMA-TUBULIN COMPLEX COMPONENT 2"/>
    <property type="match status" value="1"/>
</dbReference>
<keyword evidence="2 5" id="KW-0963">Cytoplasm</keyword>
<dbReference type="EMBL" id="JACGCM010001135">
    <property type="protein sequence ID" value="KAF6161228.1"/>
    <property type="molecule type" value="Genomic_DNA"/>
</dbReference>
<evidence type="ECO:0000256" key="3">
    <source>
        <dbReference type="ARBA" id="ARBA00022701"/>
    </source>
</evidence>
<dbReference type="GO" id="GO:0043015">
    <property type="term" value="F:gamma-tubulin binding"/>
    <property type="evidence" value="ECO:0007669"/>
    <property type="project" value="InterPro"/>
</dbReference>
<dbReference type="Gene3D" id="1.20.120.1900">
    <property type="entry name" value="Gamma-tubulin complex, C-terminal domain"/>
    <property type="match status" value="1"/>
</dbReference>
<dbReference type="GO" id="GO:0007020">
    <property type="term" value="P:microtubule nucleation"/>
    <property type="evidence" value="ECO:0007669"/>
    <property type="project" value="InterPro"/>
</dbReference>
<dbReference type="GO" id="GO:0000278">
    <property type="term" value="P:mitotic cell cycle"/>
    <property type="evidence" value="ECO:0007669"/>
    <property type="project" value="TreeGrafter"/>
</dbReference>
<dbReference type="OrthoDB" id="1741404at2759"/>
<dbReference type="GO" id="GO:0000922">
    <property type="term" value="C:spindle pole"/>
    <property type="evidence" value="ECO:0007669"/>
    <property type="project" value="InterPro"/>
</dbReference>
<keyword evidence="3 5" id="KW-0493">Microtubule</keyword>
<feature type="domain" description="Gamma tubulin complex component C-terminal" evidence="6">
    <location>
        <begin position="138"/>
        <end position="282"/>
    </location>
</feature>
<reference evidence="7 8" key="1">
    <citation type="journal article" date="2020" name="IScience">
        <title>Genome Sequencing of the Endangered Kingdonia uniflora (Circaeasteraceae, Ranunculales) Reveals Potential Mechanisms of Evolutionary Specialization.</title>
        <authorList>
            <person name="Sun Y."/>
            <person name="Deng T."/>
            <person name="Zhang A."/>
            <person name="Moore M.J."/>
            <person name="Landis J.B."/>
            <person name="Lin N."/>
            <person name="Zhang H."/>
            <person name="Zhang X."/>
            <person name="Huang J."/>
            <person name="Zhang X."/>
            <person name="Sun H."/>
            <person name="Wang H."/>
        </authorList>
    </citation>
    <scope>NUCLEOTIDE SEQUENCE [LARGE SCALE GENOMIC DNA]</scope>
    <source>
        <strain evidence="7">TB1705</strain>
        <tissue evidence="7">Leaf</tissue>
    </source>
</reference>
<dbReference type="InterPro" id="IPR007259">
    <property type="entry name" value="GCP"/>
</dbReference>
<sequence length="292" mass="33046">MIEGLGCPYQVWKELEVVSTTFRGTPRLSSEYWSADFEDDEFREEEFLESAHEMGESEGDNFLEERVESADVNSMIVMSSDMVDRVYEFVPASDDGIIGCMMSDCPEQMWKTCSSVTEEVVPKNDEVLIQWIWPSTGVEVLEPNWHLMHGRLQTAKSIDEVIQYHDFFLEKCLKECLLLLPELLKKVEKLKSICLQYAAATQWLISSSICIPEAEASPKLSQKSKPFKSKNKAQALKLTSESARAASDSVIQFEKEFNGELQSLGPILTNSSHAEPYLTHLAQWILGVGDDQ</sequence>
<name>A0A7J7N2S9_9MAGN</name>
<comment type="similarity">
    <text evidence="1 5">Belongs to the TUBGCP family.</text>
</comment>
<dbReference type="GO" id="GO:0000930">
    <property type="term" value="C:gamma-tubulin complex"/>
    <property type="evidence" value="ECO:0007669"/>
    <property type="project" value="TreeGrafter"/>
</dbReference>
<evidence type="ECO:0000313" key="8">
    <source>
        <dbReference type="Proteomes" id="UP000541444"/>
    </source>
</evidence>
<comment type="caution">
    <text evidence="7">The sequence shown here is derived from an EMBL/GenBank/DDBJ whole genome shotgun (WGS) entry which is preliminary data.</text>
</comment>
<proteinExistence type="inferred from homology"/>
<dbReference type="Pfam" id="PF04130">
    <property type="entry name" value="GCP_C_terminal"/>
    <property type="match status" value="1"/>
</dbReference>
<gene>
    <name evidence="7" type="ORF">GIB67_009115</name>
</gene>
<comment type="function">
    <text evidence="5">Component of the gamma-tubulin ring complex (gTuRC) which mediates microtubule nucleation.</text>
</comment>
<dbReference type="InterPro" id="IPR040457">
    <property type="entry name" value="GCP_C"/>
</dbReference>
<dbReference type="Proteomes" id="UP000541444">
    <property type="component" value="Unassembled WGS sequence"/>
</dbReference>
<comment type="subcellular location">
    <subcellularLocation>
        <location evidence="5">Cytoplasm</location>
        <location evidence="5">Cytoskeleton</location>
        <location evidence="5">Microtubule organizing center</location>
    </subcellularLocation>
</comment>
<evidence type="ECO:0000313" key="7">
    <source>
        <dbReference type="EMBL" id="KAF6161228.1"/>
    </source>
</evidence>
<evidence type="ECO:0000259" key="6">
    <source>
        <dbReference type="Pfam" id="PF04130"/>
    </source>
</evidence>
<dbReference type="GO" id="GO:0005874">
    <property type="term" value="C:microtubule"/>
    <property type="evidence" value="ECO:0007669"/>
    <property type="project" value="UniProtKB-KW"/>
</dbReference>
<protein>
    <recommendedName>
        <fullName evidence="5">Gamma-tubulin complex component</fullName>
    </recommendedName>
</protein>
<keyword evidence="8" id="KW-1185">Reference proteome</keyword>
<dbReference type="GO" id="GO:0051225">
    <property type="term" value="P:spindle assembly"/>
    <property type="evidence" value="ECO:0007669"/>
    <property type="project" value="TreeGrafter"/>
</dbReference>
<dbReference type="GO" id="GO:0051011">
    <property type="term" value="F:microtubule minus-end binding"/>
    <property type="evidence" value="ECO:0007669"/>
    <property type="project" value="TreeGrafter"/>
</dbReference>
<evidence type="ECO:0000256" key="4">
    <source>
        <dbReference type="ARBA" id="ARBA00023212"/>
    </source>
</evidence>
<evidence type="ECO:0000256" key="5">
    <source>
        <dbReference type="RuleBase" id="RU363050"/>
    </source>
</evidence>
<organism evidence="7 8">
    <name type="scientific">Kingdonia uniflora</name>
    <dbReference type="NCBI Taxonomy" id="39325"/>
    <lineage>
        <taxon>Eukaryota</taxon>
        <taxon>Viridiplantae</taxon>
        <taxon>Streptophyta</taxon>
        <taxon>Embryophyta</taxon>
        <taxon>Tracheophyta</taxon>
        <taxon>Spermatophyta</taxon>
        <taxon>Magnoliopsida</taxon>
        <taxon>Ranunculales</taxon>
        <taxon>Circaeasteraceae</taxon>
        <taxon>Kingdonia</taxon>
    </lineage>
</organism>
<dbReference type="AlphaFoldDB" id="A0A7J7N2S9"/>